<name>A0ABV4MR99_9VIBR</name>
<evidence type="ECO:0000313" key="3">
    <source>
        <dbReference type="Proteomes" id="UP001570071"/>
    </source>
</evidence>
<accession>A0ABV4MR99</accession>
<evidence type="ECO:0000256" key="1">
    <source>
        <dbReference type="SAM" id="SignalP"/>
    </source>
</evidence>
<dbReference type="RefSeq" id="WP_269336775.1">
    <property type="nucleotide sequence ID" value="NZ_JBFSSG010000001.1"/>
</dbReference>
<keyword evidence="3" id="KW-1185">Reference proteome</keyword>
<reference evidence="2 3" key="1">
    <citation type="journal article" date="2024" name="ISME J.">
        <title>Tailless and filamentous prophages are predominant in marine Vibrio.</title>
        <authorList>
            <person name="Steensen K."/>
            <person name="Seneca J."/>
            <person name="Bartlau N."/>
            <person name="Yu X.A."/>
            <person name="Hussain F.A."/>
            <person name="Polz M.F."/>
        </authorList>
    </citation>
    <scope>NUCLEOTIDE SEQUENCE [LARGE SCALE GENOMIC DNA]</scope>
    <source>
        <strain evidence="2 3">10N.239.312.F12</strain>
    </source>
</reference>
<dbReference type="EMBL" id="JBFSSG010000001">
    <property type="protein sequence ID" value="MEZ8719650.1"/>
    <property type="molecule type" value="Genomic_DNA"/>
</dbReference>
<feature type="chain" id="PRO_5045494087" evidence="1">
    <location>
        <begin position="25"/>
        <end position="151"/>
    </location>
</feature>
<organism evidence="2 3">
    <name type="scientific">Vibrio pomeroyi</name>
    <dbReference type="NCBI Taxonomy" id="198832"/>
    <lineage>
        <taxon>Bacteria</taxon>
        <taxon>Pseudomonadati</taxon>
        <taxon>Pseudomonadota</taxon>
        <taxon>Gammaproteobacteria</taxon>
        <taxon>Vibrionales</taxon>
        <taxon>Vibrionaceae</taxon>
        <taxon>Vibrio</taxon>
    </lineage>
</organism>
<comment type="caution">
    <text evidence="2">The sequence shown here is derived from an EMBL/GenBank/DDBJ whole genome shotgun (WGS) entry which is preliminary data.</text>
</comment>
<keyword evidence="1" id="KW-0732">Signal</keyword>
<proteinExistence type="predicted"/>
<evidence type="ECO:0000313" key="2">
    <source>
        <dbReference type="EMBL" id="MEZ8719650.1"/>
    </source>
</evidence>
<protein>
    <submittedName>
        <fullName evidence="2">Uncharacterized protein</fullName>
    </submittedName>
</protein>
<gene>
    <name evidence="2" type="ORF">AB6D66_01130</name>
</gene>
<sequence length="151" mass="16232">MIKQRLILAGISALSVMAVLPVQANDALQRVVSSVEYQLTESDTQATGRARAIEKARSEALQSATSDYAITTTVSSTDGISKAEDYSRGKAQEERVLSEDFGSCSTVGLEELQCYSVQLEVLVDAGYVGPTLQELKEAEAALQLVEELQSL</sequence>
<dbReference type="Proteomes" id="UP001570071">
    <property type="component" value="Unassembled WGS sequence"/>
</dbReference>
<feature type="signal peptide" evidence="1">
    <location>
        <begin position="1"/>
        <end position="24"/>
    </location>
</feature>